<feature type="transmembrane region" description="Helical" evidence="2">
    <location>
        <begin position="71"/>
        <end position="92"/>
    </location>
</feature>
<organism evidence="3 4">
    <name type="scientific">Streptomyces alboflavus</name>
    <dbReference type="NCBI Taxonomy" id="67267"/>
    <lineage>
        <taxon>Bacteria</taxon>
        <taxon>Bacillati</taxon>
        <taxon>Actinomycetota</taxon>
        <taxon>Actinomycetes</taxon>
        <taxon>Kitasatosporales</taxon>
        <taxon>Streptomycetaceae</taxon>
        <taxon>Streptomyces</taxon>
    </lineage>
</organism>
<keyword evidence="2" id="KW-0812">Transmembrane</keyword>
<accession>A0A1Z1WS84</accession>
<dbReference type="AlphaFoldDB" id="A0A1Z1WS84"/>
<dbReference type="EMBL" id="CP021748">
    <property type="protein sequence ID" value="ARX89303.1"/>
    <property type="molecule type" value="Genomic_DNA"/>
</dbReference>
<keyword evidence="2" id="KW-1133">Transmembrane helix</keyword>
<name>A0A1Z1WS84_9ACTN</name>
<feature type="region of interest" description="Disordered" evidence="1">
    <location>
        <begin position="96"/>
        <end position="117"/>
    </location>
</feature>
<protein>
    <submittedName>
        <fullName evidence="3">Uncharacterized protein</fullName>
    </submittedName>
</protein>
<dbReference type="eggNOG" id="COG2271">
    <property type="taxonomic scope" value="Bacteria"/>
</dbReference>
<evidence type="ECO:0000313" key="4">
    <source>
        <dbReference type="Proteomes" id="UP000195880"/>
    </source>
</evidence>
<gene>
    <name evidence="3" type="ORF">SMD44_08790</name>
</gene>
<evidence type="ECO:0000256" key="1">
    <source>
        <dbReference type="SAM" id="MobiDB-lite"/>
    </source>
</evidence>
<proteinExistence type="predicted"/>
<dbReference type="Proteomes" id="UP000195880">
    <property type="component" value="Chromosome"/>
</dbReference>
<dbReference type="KEGG" id="salf:SMD44_08790"/>
<reference evidence="3 4" key="1">
    <citation type="submission" date="2017-05" db="EMBL/GenBank/DDBJ databases">
        <title>Streptomyces alboflavus Genome sequencing and assembly.</title>
        <authorList>
            <person name="Wang Y."/>
            <person name="Du B."/>
            <person name="Ding Y."/>
            <person name="Liu H."/>
            <person name="Hou Q."/>
            <person name="Liu K."/>
            <person name="Wang C."/>
            <person name="Yao L."/>
        </authorList>
    </citation>
    <scope>NUCLEOTIDE SEQUENCE [LARGE SCALE GENOMIC DNA]</scope>
    <source>
        <strain evidence="3 4">MDJK44</strain>
    </source>
</reference>
<keyword evidence="2" id="KW-0472">Membrane</keyword>
<evidence type="ECO:0000313" key="3">
    <source>
        <dbReference type="EMBL" id="ARX89303.1"/>
    </source>
</evidence>
<sequence length="117" mass="10856">MGGTWGSVSSALVVALSNELVVASVFAAIPLAVRATSDMDAANGLVAQLGSIGALAAPPLVGLAVTAADGWWAVGPCLLVGTGAGTVLLCLATRGTGGGAQGGGEGGGVDVGPVGAS</sequence>
<feature type="transmembrane region" description="Helical" evidence="2">
    <location>
        <begin position="45"/>
        <end position="65"/>
    </location>
</feature>
<feature type="compositionally biased region" description="Gly residues" evidence="1">
    <location>
        <begin position="96"/>
        <end position="110"/>
    </location>
</feature>
<evidence type="ECO:0000256" key="2">
    <source>
        <dbReference type="SAM" id="Phobius"/>
    </source>
</evidence>
<keyword evidence="4" id="KW-1185">Reference proteome</keyword>
<feature type="transmembrane region" description="Helical" evidence="2">
    <location>
        <begin position="12"/>
        <end position="33"/>
    </location>
</feature>
<dbReference type="STRING" id="67267.GCA_000716675_05528"/>